<dbReference type="SMART" id="SM00256">
    <property type="entry name" value="FBOX"/>
    <property type="match status" value="1"/>
</dbReference>
<dbReference type="Proteomes" id="UP000467841">
    <property type="component" value="Unassembled WGS sequence"/>
</dbReference>
<evidence type="ECO:0000313" key="2">
    <source>
        <dbReference type="EMBL" id="CAA7043309.1"/>
    </source>
</evidence>
<dbReference type="SUPFAM" id="SSF50965">
    <property type="entry name" value="Galactose oxidase, central domain"/>
    <property type="match status" value="1"/>
</dbReference>
<dbReference type="InterPro" id="IPR017451">
    <property type="entry name" value="F-box-assoc_interact_dom"/>
</dbReference>
<dbReference type="Pfam" id="PF07734">
    <property type="entry name" value="FBA_1"/>
    <property type="match status" value="1"/>
</dbReference>
<dbReference type="PANTHER" id="PTHR31672:SF13">
    <property type="entry name" value="F-BOX PROTEIN CPR30-LIKE"/>
    <property type="match status" value="1"/>
</dbReference>
<dbReference type="OrthoDB" id="1040253at2759"/>
<organism evidence="2 3">
    <name type="scientific">Microthlaspi erraticum</name>
    <dbReference type="NCBI Taxonomy" id="1685480"/>
    <lineage>
        <taxon>Eukaryota</taxon>
        <taxon>Viridiplantae</taxon>
        <taxon>Streptophyta</taxon>
        <taxon>Embryophyta</taxon>
        <taxon>Tracheophyta</taxon>
        <taxon>Spermatophyta</taxon>
        <taxon>Magnoliopsida</taxon>
        <taxon>eudicotyledons</taxon>
        <taxon>Gunneridae</taxon>
        <taxon>Pentapetalae</taxon>
        <taxon>rosids</taxon>
        <taxon>malvids</taxon>
        <taxon>Brassicales</taxon>
        <taxon>Brassicaceae</taxon>
        <taxon>Coluteocarpeae</taxon>
        <taxon>Microthlaspi</taxon>
    </lineage>
</organism>
<evidence type="ECO:0000259" key="1">
    <source>
        <dbReference type="PROSITE" id="PS50181"/>
    </source>
</evidence>
<accession>A0A6D2JQQ4</accession>
<dbReference type="PANTHER" id="PTHR31672">
    <property type="entry name" value="BNACNNG10540D PROTEIN"/>
    <property type="match status" value="1"/>
</dbReference>
<dbReference type="InterPro" id="IPR036047">
    <property type="entry name" value="F-box-like_dom_sf"/>
</dbReference>
<keyword evidence="3" id="KW-1185">Reference proteome</keyword>
<sequence length="401" mass="46283">MTMTMMTNLPNHMVEEILSMIPFSAMRAVRLTCKKWNTLFKRRSFTTMHIGRQEAAAKESEESRMIVMMDYNVCLTSVVFVNENPLTKPLGKLTWSNNEQVSQVFHCDGLVLCVLKDDNTRLVVCNPYLGQTRWIETKCSHNLDKYKYAIGYESNKSCRSYKILRYKDVYASYGYLSSWYEIYDFDSNLWTTSHKWIEPCVKFCDRGVSLKGNTYWSSENREGLISYTVCFDFTRKRFGGLQDLPFRAMNNQLVTLSCVRDEKLSVLVHSTVTFVIDIWITDNIEEKKVAWGNSLRVDDTVTKVSWSKFLSVDLGPLTGLRISDGRCFIEEEKKVAMVLSKDREGRSDTLKICGEAGYFRELELGEPSEKRCWPVMCSYVPSLVQINLPEGGKKIIQSEID</sequence>
<dbReference type="InterPro" id="IPR011043">
    <property type="entry name" value="Gal_Oxase/kelch_b-propeller"/>
</dbReference>
<reference evidence="2" key="1">
    <citation type="submission" date="2020-01" db="EMBL/GenBank/DDBJ databases">
        <authorList>
            <person name="Mishra B."/>
        </authorList>
    </citation>
    <scope>NUCLEOTIDE SEQUENCE [LARGE SCALE GENOMIC DNA]</scope>
</reference>
<dbReference type="InterPro" id="IPR050796">
    <property type="entry name" value="SCF_F-box_component"/>
</dbReference>
<dbReference type="Gene3D" id="1.20.1280.50">
    <property type="match status" value="1"/>
</dbReference>
<dbReference type="Pfam" id="PF00646">
    <property type="entry name" value="F-box"/>
    <property type="match status" value="1"/>
</dbReference>
<dbReference type="AlphaFoldDB" id="A0A6D2JQQ4"/>
<dbReference type="InterPro" id="IPR001810">
    <property type="entry name" value="F-box_dom"/>
</dbReference>
<protein>
    <recommendedName>
        <fullName evidence="1">F-box domain-containing protein</fullName>
    </recommendedName>
</protein>
<evidence type="ECO:0000313" key="3">
    <source>
        <dbReference type="Proteomes" id="UP000467841"/>
    </source>
</evidence>
<name>A0A6D2JQQ4_9BRAS</name>
<gene>
    <name evidence="2" type="ORF">MERR_LOCUS30544</name>
</gene>
<dbReference type="NCBIfam" id="TIGR01640">
    <property type="entry name" value="F_box_assoc_1"/>
    <property type="match status" value="1"/>
</dbReference>
<proteinExistence type="predicted"/>
<dbReference type="EMBL" id="CACVBM020001274">
    <property type="protein sequence ID" value="CAA7043309.1"/>
    <property type="molecule type" value="Genomic_DNA"/>
</dbReference>
<dbReference type="InterPro" id="IPR006527">
    <property type="entry name" value="F-box-assoc_dom_typ1"/>
</dbReference>
<dbReference type="SUPFAM" id="SSF81383">
    <property type="entry name" value="F-box domain"/>
    <property type="match status" value="1"/>
</dbReference>
<comment type="caution">
    <text evidence="2">The sequence shown here is derived from an EMBL/GenBank/DDBJ whole genome shotgun (WGS) entry which is preliminary data.</text>
</comment>
<dbReference type="PROSITE" id="PS50181">
    <property type="entry name" value="FBOX"/>
    <property type="match status" value="1"/>
</dbReference>
<feature type="domain" description="F-box" evidence="1">
    <location>
        <begin position="3"/>
        <end position="48"/>
    </location>
</feature>